<evidence type="ECO:0000313" key="2">
    <source>
        <dbReference type="EMBL" id="VUX55572.1"/>
    </source>
</evidence>
<sequence length="242" mass="27662">MVQVLHSGSEPGSDPSFYVDWGDSLLDLARRYDQDSGMPRPARICVPGIPLHIVQRGNDRQECFRQRGDYLRYLGCLAKSARQYDAQVHAYVLMTNHVHLLITPSHDYSASRMMQNLGSSYVLAFNRIHERTGTLWEGRFRSFPVTTENYLFACYRYIELNPVWAGIAKSPDKYPWSSYRTNALGAPNAIVQPREEWIDLGHTAKKRCERYQRLFNTVLDDRMVAEIRASIKSGSEPGSDPG</sequence>
<dbReference type="InterPro" id="IPR002686">
    <property type="entry name" value="Transposase_17"/>
</dbReference>
<dbReference type="GO" id="GO:0003677">
    <property type="term" value="F:DNA binding"/>
    <property type="evidence" value="ECO:0007669"/>
    <property type="project" value="InterPro"/>
</dbReference>
<gene>
    <name evidence="2" type="ORF">JTBM06_V1_50013</name>
</gene>
<dbReference type="Pfam" id="PF01797">
    <property type="entry name" value="Y1_Tnp"/>
    <property type="match status" value="1"/>
</dbReference>
<name>A0A7D9D1Y1_9GAMM</name>
<feature type="domain" description="Transposase IS200-like" evidence="1">
    <location>
        <begin position="46"/>
        <end position="161"/>
    </location>
</feature>
<dbReference type="GO" id="GO:0004803">
    <property type="term" value="F:transposase activity"/>
    <property type="evidence" value="ECO:0007669"/>
    <property type="project" value="InterPro"/>
</dbReference>
<dbReference type="EMBL" id="LR633967">
    <property type="protein sequence ID" value="VUX55572.1"/>
    <property type="molecule type" value="Genomic_DNA"/>
</dbReference>
<dbReference type="SUPFAM" id="SSF143422">
    <property type="entry name" value="Transposase IS200-like"/>
    <property type="match status" value="1"/>
</dbReference>
<dbReference type="PANTHER" id="PTHR34322">
    <property type="entry name" value="TRANSPOSASE, Y1_TNP DOMAIN-CONTAINING"/>
    <property type="match status" value="1"/>
</dbReference>
<protein>
    <submittedName>
        <fullName evidence="2">Transposase</fullName>
    </submittedName>
</protein>
<dbReference type="InterPro" id="IPR036515">
    <property type="entry name" value="Transposase_17_sf"/>
</dbReference>
<proteinExistence type="predicted"/>
<organism evidence="2">
    <name type="scientific">uncultured Woeseiaceae bacterium</name>
    <dbReference type="NCBI Taxonomy" id="1983305"/>
    <lineage>
        <taxon>Bacteria</taxon>
        <taxon>Pseudomonadati</taxon>
        <taxon>Pseudomonadota</taxon>
        <taxon>Gammaproteobacteria</taxon>
        <taxon>Woeseiales</taxon>
        <taxon>Woeseiaceae</taxon>
        <taxon>environmental samples</taxon>
    </lineage>
</organism>
<dbReference type="AlphaFoldDB" id="A0A7D9D1Y1"/>
<dbReference type="Gene3D" id="3.30.70.1290">
    <property type="entry name" value="Transposase IS200-like"/>
    <property type="match status" value="1"/>
</dbReference>
<dbReference type="GO" id="GO:0006313">
    <property type="term" value="P:DNA transposition"/>
    <property type="evidence" value="ECO:0007669"/>
    <property type="project" value="InterPro"/>
</dbReference>
<evidence type="ECO:0000259" key="1">
    <source>
        <dbReference type="SMART" id="SM01321"/>
    </source>
</evidence>
<dbReference type="PANTHER" id="PTHR34322:SF2">
    <property type="entry name" value="TRANSPOSASE IS200-LIKE DOMAIN-CONTAINING PROTEIN"/>
    <property type="match status" value="1"/>
</dbReference>
<dbReference type="SMART" id="SM01321">
    <property type="entry name" value="Y1_Tnp"/>
    <property type="match status" value="1"/>
</dbReference>
<accession>A0A7D9D1Y1</accession>
<reference evidence="2" key="1">
    <citation type="submission" date="2019-07" db="EMBL/GenBank/DDBJ databases">
        <authorList>
            <person name="Weber M."/>
            <person name="Kostadinov I."/>
            <person name="Kostadinov D I."/>
        </authorList>
    </citation>
    <scope>NUCLEOTIDE SEQUENCE</scope>
    <source>
        <strain evidence="2">Gfbio:sag-sample-m06:053724c1-46a9-4a36-b237-ea2bf867836b</strain>
    </source>
</reference>